<evidence type="ECO:0000313" key="5">
    <source>
        <dbReference type="EMBL" id="VVB16564.1"/>
    </source>
</evidence>
<comment type="similarity">
    <text evidence="1 3">Belongs to the peptidase S8 family.</text>
</comment>
<accession>A0A565CSQ8</accession>
<protein>
    <recommendedName>
        <fullName evidence="4">Peptidase S8/S53 domain-containing protein</fullName>
    </recommendedName>
</protein>
<dbReference type="PROSITE" id="PS51892">
    <property type="entry name" value="SUBTILASE"/>
    <property type="match status" value="1"/>
</dbReference>
<evidence type="ECO:0000259" key="4">
    <source>
        <dbReference type="Pfam" id="PF00082"/>
    </source>
</evidence>
<dbReference type="GO" id="GO:0004252">
    <property type="term" value="F:serine-type endopeptidase activity"/>
    <property type="evidence" value="ECO:0007669"/>
    <property type="project" value="InterPro"/>
</dbReference>
<dbReference type="Pfam" id="PF00082">
    <property type="entry name" value="Peptidase_S8"/>
    <property type="match status" value="1"/>
</dbReference>
<keyword evidence="6" id="KW-1185">Reference proteome</keyword>
<evidence type="ECO:0000313" key="6">
    <source>
        <dbReference type="Proteomes" id="UP000489600"/>
    </source>
</evidence>
<dbReference type="Gene3D" id="3.50.30.30">
    <property type="match status" value="1"/>
</dbReference>
<keyword evidence="2" id="KW-0732">Signal</keyword>
<dbReference type="AlphaFoldDB" id="A0A565CSQ8"/>
<dbReference type="InterPro" id="IPR045051">
    <property type="entry name" value="SBT"/>
</dbReference>
<proteinExistence type="inferred from homology"/>
<dbReference type="EMBL" id="CABITT030000008">
    <property type="protein sequence ID" value="VVB16564.1"/>
    <property type="molecule type" value="Genomic_DNA"/>
</dbReference>
<dbReference type="OrthoDB" id="4803627at2759"/>
<feature type="domain" description="Peptidase S8/S53" evidence="4">
    <location>
        <begin position="20"/>
        <end position="153"/>
    </location>
</feature>
<organism evidence="5 6">
    <name type="scientific">Arabis nemorensis</name>
    <dbReference type="NCBI Taxonomy" id="586526"/>
    <lineage>
        <taxon>Eukaryota</taxon>
        <taxon>Viridiplantae</taxon>
        <taxon>Streptophyta</taxon>
        <taxon>Embryophyta</taxon>
        <taxon>Tracheophyta</taxon>
        <taxon>Spermatophyta</taxon>
        <taxon>Magnoliopsida</taxon>
        <taxon>eudicotyledons</taxon>
        <taxon>Gunneridae</taxon>
        <taxon>Pentapetalae</taxon>
        <taxon>rosids</taxon>
        <taxon>malvids</taxon>
        <taxon>Brassicales</taxon>
        <taxon>Brassicaceae</taxon>
        <taxon>Arabideae</taxon>
        <taxon>Arabis</taxon>
    </lineage>
</organism>
<dbReference type="InterPro" id="IPR036852">
    <property type="entry name" value="Peptidase_S8/S53_dom_sf"/>
</dbReference>
<evidence type="ECO:0000256" key="1">
    <source>
        <dbReference type="ARBA" id="ARBA00011073"/>
    </source>
</evidence>
<dbReference type="GO" id="GO:0006508">
    <property type="term" value="P:proteolysis"/>
    <property type="evidence" value="ECO:0007669"/>
    <property type="project" value="InterPro"/>
</dbReference>
<dbReference type="InterPro" id="IPR000209">
    <property type="entry name" value="Peptidase_S8/S53_dom"/>
</dbReference>
<dbReference type="Proteomes" id="UP000489600">
    <property type="component" value="Unassembled WGS sequence"/>
</dbReference>
<evidence type="ECO:0000256" key="3">
    <source>
        <dbReference type="PROSITE-ProRule" id="PRU01240"/>
    </source>
</evidence>
<sequence length="186" mass="19013">MESKLIGARFYIKLAGSLSARDEQGHGTHTASTAAGNVVQAASFYGLSQGTARGGVPSARVAAYKVCLKGYCSDADILAAFDDAIADDVDVISISISTNDVSDLLNGSIALGRFTQCLGGIITAGSAGNRGPDQGTVANVSPWMITVAASATDRRFVDRVVLGNGKALTGLSVNPVIGTKFPIVYG</sequence>
<evidence type="ECO:0000256" key="2">
    <source>
        <dbReference type="ARBA" id="ARBA00022729"/>
    </source>
</evidence>
<comment type="caution">
    <text evidence="5">The sequence shown here is derived from an EMBL/GenBank/DDBJ whole genome shotgun (WGS) entry which is preliminary data.</text>
</comment>
<comment type="caution">
    <text evidence="3">Lacks conserved residue(s) required for the propagation of feature annotation.</text>
</comment>
<gene>
    <name evidence="5" type="ORF">ANE_LOCUS27008</name>
</gene>
<dbReference type="Gene3D" id="3.40.50.200">
    <property type="entry name" value="Peptidase S8/S53 domain"/>
    <property type="match status" value="1"/>
</dbReference>
<name>A0A565CSQ8_9BRAS</name>
<reference evidence="5" key="1">
    <citation type="submission" date="2019-07" db="EMBL/GenBank/DDBJ databases">
        <authorList>
            <person name="Dittberner H."/>
        </authorList>
    </citation>
    <scope>NUCLEOTIDE SEQUENCE [LARGE SCALE GENOMIC DNA]</scope>
</reference>
<dbReference type="PANTHER" id="PTHR10795">
    <property type="entry name" value="PROPROTEIN CONVERTASE SUBTILISIN/KEXIN"/>
    <property type="match status" value="1"/>
</dbReference>
<dbReference type="SUPFAM" id="SSF52743">
    <property type="entry name" value="Subtilisin-like"/>
    <property type="match status" value="1"/>
</dbReference>